<protein>
    <submittedName>
        <fullName evidence="3">Glutathione S-transferase</fullName>
    </submittedName>
</protein>
<evidence type="ECO:0000259" key="2">
    <source>
        <dbReference type="PROSITE" id="PS50405"/>
    </source>
</evidence>
<comment type="caution">
    <text evidence="3">The sequence shown here is derived from an EMBL/GenBank/DDBJ whole genome shotgun (WGS) entry which is preliminary data.</text>
</comment>
<sequence>MVDSTTSSDTADLVLTKDNTHNLIYFPFHGLAGCIRTTLILSGEPYKFTDVYLADWRALKQLTPFGHVPVLKEETRSGKVLELAEISAIESFLAKRSGLLGNDFWQESLIRMYHSSTHSLFTFLVHSIVQSPNEEDKRTFLKRFKESNLPSWIQAHEKHLKANGSNGHYVGDQLSIADIKTASVIEHLIYLCGNDVQISEEKTPAIMAVKAKLEKDPKYAEWRATEQYQTYTAKNIGFFGF</sequence>
<evidence type="ECO:0000313" key="4">
    <source>
        <dbReference type="Proteomes" id="UP000193648"/>
    </source>
</evidence>
<dbReference type="PROSITE" id="PS50405">
    <property type="entry name" value="GST_CTER"/>
    <property type="match status" value="1"/>
</dbReference>
<gene>
    <name evidence="3" type="ORF">BCR41DRAFT_344662</name>
</gene>
<proteinExistence type="predicted"/>
<name>A0A1Y2H2A6_9FUNG</name>
<dbReference type="GO" id="GO:0006749">
    <property type="term" value="P:glutathione metabolic process"/>
    <property type="evidence" value="ECO:0007669"/>
    <property type="project" value="TreeGrafter"/>
</dbReference>
<dbReference type="STRING" id="64571.A0A1Y2H2A6"/>
<dbReference type="AlphaFoldDB" id="A0A1Y2H2A6"/>
<dbReference type="InterPro" id="IPR004045">
    <property type="entry name" value="Glutathione_S-Trfase_N"/>
</dbReference>
<dbReference type="EMBL" id="MCFF01000002">
    <property type="protein sequence ID" value="ORZ28111.1"/>
    <property type="molecule type" value="Genomic_DNA"/>
</dbReference>
<keyword evidence="3" id="KW-0808">Transferase</keyword>
<dbReference type="GO" id="GO:0004364">
    <property type="term" value="F:glutathione transferase activity"/>
    <property type="evidence" value="ECO:0007669"/>
    <property type="project" value="TreeGrafter"/>
</dbReference>
<dbReference type="PANTHER" id="PTHR11571">
    <property type="entry name" value="GLUTATHIONE S-TRANSFERASE"/>
    <property type="match status" value="1"/>
</dbReference>
<dbReference type="SFLD" id="SFLDS00019">
    <property type="entry name" value="Glutathione_Transferase_(cytos"/>
    <property type="match status" value="1"/>
</dbReference>
<dbReference type="Pfam" id="PF14497">
    <property type="entry name" value="GST_C_3"/>
    <property type="match status" value="1"/>
</dbReference>
<dbReference type="InterPro" id="IPR050213">
    <property type="entry name" value="GST_superfamily"/>
</dbReference>
<dbReference type="SUPFAM" id="SSF47616">
    <property type="entry name" value="GST C-terminal domain-like"/>
    <property type="match status" value="1"/>
</dbReference>
<dbReference type="GeneID" id="33564407"/>
<evidence type="ECO:0000259" key="1">
    <source>
        <dbReference type="PROSITE" id="PS50404"/>
    </source>
</evidence>
<dbReference type="InterPro" id="IPR036282">
    <property type="entry name" value="Glutathione-S-Trfase_C_sf"/>
</dbReference>
<dbReference type="InterPro" id="IPR004046">
    <property type="entry name" value="GST_C"/>
</dbReference>
<dbReference type="SUPFAM" id="SSF52833">
    <property type="entry name" value="Thioredoxin-like"/>
    <property type="match status" value="1"/>
</dbReference>
<organism evidence="3 4">
    <name type="scientific">Lobosporangium transversale</name>
    <dbReference type="NCBI Taxonomy" id="64571"/>
    <lineage>
        <taxon>Eukaryota</taxon>
        <taxon>Fungi</taxon>
        <taxon>Fungi incertae sedis</taxon>
        <taxon>Mucoromycota</taxon>
        <taxon>Mortierellomycotina</taxon>
        <taxon>Mortierellomycetes</taxon>
        <taxon>Mortierellales</taxon>
        <taxon>Mortierellaceae</taxon>
        <taxon>Lobosporangium</taxon>
    </lineage>
</organism>
<dbReference type="InParanoid" id="A0A1Y2H2A6"/>
<evidence type="ECO:0000313" key="3">
    <source>
        <dbReference type="EMBL" id="ORZ28111.1"/>
    </source>
</evidence>
<keyword evidence="4" id="KW-1185">Reference proteome</keyword>
<feature type="domain" description="GST C-terminal" evidence="2">
    <location>
        <begin position="103"/>
        <end position="232"/>
    </location>
</feature>
<dbReference type="InterPro" id="IPR036249">
    <property type="entry name" value="Thioredoxin-like_sf"/>
</dbReference>
<dbReference type="Gene3D" id="3.40.30.10">
    <property type="entry name" value="Glutaredoxin"/>
    <property type="match status" value="1"/>
</dbReference>
<dbReference type="InterPro" id="IPR040079">
    <property type="entry name" value="Glutathione_S-Trfase"/>
</dbReference>
<dbReference type="RefSeq" id="XP_021885796.1">
    <property type="nucleotide sequence ID" value="XM_022022563.1"/>
</dbReference>
<dbReference type="OrthoDB" id="414243at2759"/>
<reference evidence="3 4" key="1">
    <citation type="submission" date="2016-07" db="EMBL/GenBank/DDBJ databases">
        <title>Pervasive Adenine N6-methylation of Active Genes in Fungi.</title>
        <authorList>
            <consortium name="DOE Joint Genome Institute"/>
            <person name="Mondo S.J."/>
            <person name="Dannebaum R.O."/>
            <person name="Kuo R.C."/>
            <person name="Labutti K."/>
            <person name="Haridas S."/>
            <person name="Kuo A."/>
            <person name="Salamov A."/>
            <person name="Ahrendt S.R."/>
            <person name="Lipzen A."/>
            <person name="Sullivan W."/>
            <person name="Andreopoulos W.B."/>
            <person name="Clum A."/>
            <person name="Lindquist E."/>
            <person name="Daum C."/>
            <person name="Ramamoorthy G.K."/>
            <person name="Gryganskyi A."/>
            <person name="Culley D."/>
            <person name="Magnuson J.K."/>
            <person name="James T.Y."/>
            <person name="O'Malley M.A."/>
            <person name="Stajich J.E."/>
            <person name="Spatafora J.W."/>
            <person name="Visel A."/>
            <person name="Grigoriev I.V."/>
        </authorList>
    </citation>
    <scope>NUCLEOTIDE SEQUENCE [LARGE SCALE GENOMIC DNA]</scope>
    <source>
        <strain evidence="3 4">NRRL 3116</strain>
    </source>
</reference>
<feature type="domain" description="GST N-terminal" evidence="1">
    <location>
        <begin position="19"/>
        <end position="101"/>
    </location>
</feature>
<accession>A0A1Y2H2A6</accession>
<dbReference type="Gene3D" id="1.20.1050.10">
    <property type="match status" value="1"/>
</dbReference>
<dbReference type="PROSITE" id="PS50404">
    <property type="entry name" value="GST_NTER"/>
    <property type="match status" value="1"/>
</dbReference>
<dbReference type="InterPro" id="IPR010987">
    <property type="entry name" value="Glutathione-S-Trfase_C-like"/>
</dbReference>
<dbReference type="Proteomes" id="UP000193648">
    <property type="component" value="Unassembled WGS sequence"/>
</dbReference>
<dbReference type="PANTHER" id="PTHR11571:SF150">
    <property type="entry name" value="GLUTATHIONE S-TRANSFERASE"/>
    <property type="match status" value="1"/>
</dbReference>